<evidence type="ECO:0000313" key="5">
    <source>
        <dbReference type="Proteomes" id="UP001595752"/>
    </source>
</evidence>
<dbReference type="InterPro" id="IPR001119">
    <property type="entry name" value="SLH_dom"/>
</dbReference>
<sequence length="522" mass="58983">MKKAFAFLSTVVLTASLLVHPTSGKAATTFSDVSMYKEEIGYLTDQKIINGYPDGTFKPDQPIKRLQAVQMILREMGISDTNAPNPNFKDVKPGDYGYGDIATAVDLGIISGKQDGTFEPWGTLTRAQMAKILVNAYKLRGIYPYDFKDITPDSWAFEYISPLAANNITTGYGDGTFRPNLPLSRAHFSVFMARLLNSDFKPENEMLADSLLEGLFDLKIQDTDIHPSEPIIYVLDSIENQVVALNYETYEMTAVPLNLPAERMTYRNGKIYVTLLKGQHSSYWWAKDQQGAVAIIDANQMKVEKQFNIDLDPFDIAADGKGHIFVTSGSGQHTSMHSYDEATGEKLGEMGLYERSYMQMHPSLNRIYTIDTNVSPRDMDVFQFDENGKFISTYDSPYHGDYNLATDLTISPDGKYIFNSIGNIFRATMLKDSDMSYVGKLDKAYKTIAFDLEYGEFYTSNDREYITAYDYTTFKPKYQLETYGKPAHMFYQDNKLLILSTMELEGSGVQYVGLETIEFETE</sequence>
<dbReference type="PROSITE" id="PS51272">
    <property type="entry name" value="SLH"/>
    <property type="match status" value="3"/>
</dbReference>
<dbReference type="SUPFAM" id="SSF50969">
    <property type="entry name" value="YVTN repeat-like/Quinoprotein amine dehydrogenase"/>
    <property type="match status" value="1"/>
</dbReference>
<dbReference type="EMBL" id="JBHRZT010000007">
    <property type="protein sequence ID" value="MFC3882168.1"/>
    <property type="molecule type" value="Genomic_DNA"/>
</dbReference>
<feature type="signal peptide" evidence="2">
    <location>
        <begin position="1"/>
        <end position="26"/>
    </location>
</feature>
<feature type="domain" description="SLH" evidence="3">
    <location>
        <begin position="23"/>
        <end position="83"/>
    </location>
</feature>
<keyword evidence="1 2" id="KW-0732">Signal</keyword>
<dbReference type="PANTHER" id="PTHR43308">
    <property type="entry name" value="OUTER MEMBRANE PROTEIN ALPHA-RELATED"/>
    <property type="match status" value="1"/>
</dbReference>
<name>A0ABV8AW40_9BACI</name>
<accession>A0ABV8AW40</accession>
<proteinExistence type="predicted"/>
<protein>
    <submittedName>
        <fullName evidence="4">S-layer homology domain-containing protein</fullName>
    </submittedName>
</protein>
<comment type="caution">
    <text evidence="4">The sequence shown here is derived from an EMBL/GenBank/DDBJ whole genome shotgun (WGS) entry which is preliminary data.</text>
</comment>
<dbReference type="Pfam" id="PF00395">
    <property type="entry name" value="SLH"/>
    <property type="match status" value="3"/>
</dbReference>
<evidence type="ECO:0000256" key="1">
    <source>
        <dbReference type="ARBA" id="ARBA00022729"/>
    </source>
</evidence>
<evidence type="ECO:0000313" key="4">
    <source>
        <dbReference type="EMBL" id="MFC3882168.1"/>
    </source>
</evidence>
<dbReference type="InterPro" id="IPR051465">
    <property type="entry name" value="Cell_Envelope_Struct_Comp"/>
</dbReference>
<dbReference type="Gene3D" id="2.130.10.10">
    <property type="entry name" value="YVTN repeat-like/Quinoprotein amine dehydrogenase"/>
    <property type="match status" value="1"/>
</dbReference>
<evidence type="ECO:0000256" key="2">
    <source>
        <dbReference type="SAM" id="SignalP"/>
    </source>
</evidence>
<reference evidence="5" key="1">
    <citation type="journal article" date="2019" name="Int. J. Syst. Evol. Microbiol.">
        <title>The Global Catalogue of Microorganisms (GCM) 10K type strain sequencing project: providing services to taxonomists for standard genome sequencing and annotation.</title>
        <authorList>
            <consortium name="The Broad Institute Genomics Platform"/>
            <consortium name="The Broad Institute Genome Sequencing Center for Infectious Disease"/>
            <person name="Wu L."/>
            <person name="Ma J."/>
        </authorList>
    </citation>
    <scope>NUCLEOTIDE SEQUENCE [LARGE SCALE GENOMIC DNA]</scope>
    <source>
        <strain evidence="5">CCUG 61889</strain>
    </source>
</reference>
<dbReference type="Proteomes" id="UP001595752">
    <property type="component" value="Unassembled WGS sequence"/>
</dbReference>
<keyword evidence="5" id="KW-1185">Reference proteome</keyword>
<evidence type="ECO:0000259" key="3">
    <source>
        <dbReference type="PROSITE" id="PS51272"/>
    </source>
</evidence>
<feature type="domain" description="SLH" evidence="3">
    <location>
        <begin position="84"/>
        <end position="147"/>
    </location>
</feature>
<dbReference type="InterPro" id="IPR015943">
    <property type="entry name" value="WD40/YVTN_repeat-like_dom_sf"/>
</dbReference>
<dbReference type="PANTHER" id="PTHR43308:SF5">
    <property type="entry name" value="S-LAYER PROTEIN _ PEPTIDOGLYCAN ENDO-BETA-N-ACETYLGLUCOSAMINIDASE"/>
    <property type="match status" value="1"/>
</dbReference>
<dbReference type="InterPro" id="IPR011044">
    <property type="entry name" value="Quino_amine_DH_bsu"/>
</dbReference>
<feature type="chain" id="PRO_5045377082" evidence="2">
    <location>
        <begin position="27"/>
        <end position="522"/>
    </location>
</feature>
<dbReference type="RefSeq" id="WP_377911389.1">
    <property type="nucleotide sequence ID" value="NZ_JBHRZT010000007.1"/>
</dbReference>
<organism evidence="4 5">
    <name type="scientific">Bacillus songklensis</name>
    <dbReference type="NCBI Taxonomy" id="1069116"/>
    <lineage>
        <taxon>Bacteria</taxon>
        <taxon>Bacillati</taxon>
        <taxon>Bacillota</taxon>
        <taxon>Bacilli</taxon>
        <taxon>Bacillales</taxon>
        <taxon>Bacillaceae</taxon>
        <taxon>Bacillus</taxon>
    </lineage>
</organism>
<feature type="domain" description="SLH" evidence="3">
    <location>
        <begin position="148"/>
        <end position="206"/>
    </location>
</feature>
<gene>
    <name evidence="4" type="ORF">ACFOU2_00965</name>
</gene>